<evidence type="ECO:0000256" key="6">
    <source>
        <dbReference type="ARBA" id="ARBA00023212"/>
    </source>
</evidence>
<evidence type="ECO:0000256" key="7">
    <source>
        <dbReference type="ARBA" id="ARBA00025692"/>
    </source>
</evidence>
<gene>
    <name evidence="10" type="ORF">SINC0208_LOCUS11998</name>
</gene>
<dbReference type="SUPFAM" id="SSF47473">
    <property type="entry name" value="EF-hand"/>
    <property type="match status" value="1"/>
</dbReference>
<reference evidence="10" key="1">
    <citation type="submission" date="2021-01" db="EMBL/GenBank/DDBJ databases">
        <authorList>
            <person name="Corre E."/>
            <person name="Pelletier E."/>
            <person name="Niang G."/>
            <person name="Scheremetjew M."/>
            <person name="Finn R."/>
            <person name="Kale V."/>
            <person name="Holt S."/>
            <person name="Cochrane G."/>
            <person name="Meng A."/>
            <person name="Brown T."/>
            <person name="Cohen L."/>
        </authorList>
    </citation>
    <scope>NUCLEOTIDE SEQUENCE</scope>
    <source>
        <strain evidence="10">S3</strain>
    </source>
</reference>
<dbReference type="CDD" id="cd00051">
    <property type="entry name" value="EFh"/>
    <property type="match status" value="1"/>
</dbReference>
<evidence type="ECO:0000259" key="9">
    <source>
        <dbReference type="PROSITE" id="PS50222"/>
    </source>
</evidence>
<keyword evidence="6" id="KW-0206">Cytoskeleton</keyword>
<keyword evidence="4" id="KW-0677">Repeat</keyword>
<evidence type="ECO:0000256" key="3">
    <source>
        <dbReference type="ARBA" id="ARBA00022490"/>
    </source>
</evidence>
<dbReference type="AlphaFoldDB" id="A0A7S3N2P1"/>
<dbReference type="FunFam" id="1.10.238.10:FF:000527">
    <property type="entry name" value="Calmodulin-3"/>
    <property type="match status" value="1"/>
</dbReference>
<dbReference type="InterPro" id="IPR050230">
    <property type="entry name" value="CALM/Myosin/TropC-like"/>
</dbReference>
<dbReference type="GO" id="GO:0016460">
    <property type="term" value="C:myosin II complex"/>
    <property type="evidence" value="ECO:0007669"/>
    <property type="project" value="TreeGrafter"/>
</dbReference>
<evidence type="ECO:0000256" key="2">
    <source>
        <dbReference type="ARBA" id="ARBA00005253"/>
    </source>
</evidence>
<dbReference type="PANTHER" id="PTHR23048">
    <property type="entry name" value="MYOSIN LIGHT CHAIN 1, 3"/>
    <property type="match status" value="1"/>
</dbReference>
<name>A0A7S3N2P1_9SPIT</name>
<dbReference type="InterPro" id="IPR002048">
    <property type="entry name" value="EF_hand_dom"/>
</dbReference>
<feature type="region of interest" description="Disordered" evidence="8">
    <location>
        <begin position="1"/>
        <end position="26"/>
    </location>
</feature>
<protein>
    <recommendedName>
        <fullName evidence="9">EF-hand domain-containing protein</fullName>
    </recommendedName>
</protein>
<comment type="subcellular location">
    <subcellularLocation>
        <location evidence="1">Cytoplasm</location>
        <location evidence="1">Cytoskeleton</location>
    </subcellularLocation>
</comment>
<evidence type="ECO:0000256" key="1">
    <source>
        <dbReference type="ARBA" id="ARBA00004245"/>
    </source>
</evidence>
<dbReference type="EMBL" id="HBIH01029837">
    <property type="protein sequence ID" value="CAE0331364.1"/>
    <property type="molecule type" value="Transcribed_RNA"/>
</dbReference>
<comment type="function">
    <text evidence="7">Plays a fundamental role in microtubule organizing center structure and function. Component of the infraciliary lattice (ICL) and the ciliary basal bodies.</text>
</comment>
<evidence type="ECO:0000313" key="10">
    <source>
        <dbReference type="EMBL" id="CAE0331364.1"/>
    </source>
</evidence>
<evidence type="ECO:0000256" key="8">
    <source>
        <dbReference type="SAM" id="MobiDB-lite"/>
    </source>
</evidence>
<dbReference type="Gene3D" id="1.10.238.10">
    <property type="entry name" value="EF-hand"/>
    <property type="match status" value="2"/>
</dbReference>
<accession>A0A7S3N2P1</accession>
<evidence type="ECO:0000256" key="5">
    <source>
        <dbReference type="ARBA" id="ARBA00022837"/>
    </source>
</evidence>
<dbReference type="GO" id="GO:0005509">
    <property type="term" value="F:calcium ion binding"/>
    <property type="evidence" value="ECO:0007669"/>
    <property type="project" value="InterPro"/>
</dbReference>
<dbReference type="Pfam" id="PF13405">
    <property type="entry name" value="EF-hand_6"/>
    <property type="match status" value="1"/>
</dbReference>
<keyword evidence="5" id="KW-0106">Calcium</keyword>
<sequence length="174" mass="19467">MSNKNPRGALGGQKSPVRRKAFERPGLTEDEIEEIREAFNLFDTEGSGMIDPKELKAAMQSLGFESKNPVIYAMIADLDTPENASGINFDNFLDSITAKLGNKETKDGIARIFDLFDDDKSGNINIHNLRRVAKELGETMSADELREMLERAASNGDEISFEDFYFIMTKKTFA</sequence>
<feature type="domain" description="EF-hand" evidence="9">
    <location>
        <begin position="104"/>
        <end position="139"/>
    </location>
</feature>
<feature type="domain" description="EF-hand" evidence="9">
    <location>
        <begin position="30"/>
        <end position="65"/>
    </location>
</feature>
<dbReference type="Pfam" id="PF13499">
    <property type="entry name" value="EF-hand_7"/>
    <property type="match status" value="1"/>
</dbReference>
<dbReference type="PANTHER" id="PTHR23048:SF59">
    <property type="entry name" value="EF-HAND SUPERFAMILY PROTEIN"/>
    <property type="match status" value="1"/>
</dbReference>
<keyword evidence="3" id="KW-0963">Cytoplasm</keyword>
<dbReference type="PROSITE" id="PS50222">
    <property type="entry name" value="EF_HAND_2"/>
    <property type="match status" value="2"/>
</dbReference>
<proteinExistence type="inferred from homology"/>
<dbReference type="InterPro" id="IPR011992">
    <property type="entry name" value="EF-hand-dom_pair"/>
</dbReference>
<evidence type="ECO:0000256" key="4">
    <source>
        <dbReference type="ARBA" id="ARBA00022737"/>
    </source>
</evidence>
<organism evidence="10">
    <name type="scientific">Strombidium inclinatum</name>
    <dbReference type="NCBI Taxonomy" id="197538"/>
    <lineage>
        <taxon>Eukaryota</taxon>
        <taxon>Sar</taxon>
        <taxon>Alveolata</taxon>
        <taxon>Ciliophora</taxon>
        <taxon>Intramacronucleata</taxon>
        <taxon>Spirotrichea</taxon>
        <taxon>Oligotrichia</taxon>
        <taxon>Strombidiidae</taxon>
        <taxon>Strombidium</taxon>
    </lineage>
</organism>
<dbReference type="SMART" id="SM00054">
    <property type="entry name" value="EFh"/>
    <property type="match status" value="3"/>
</dbReference>
<comment type="similarity">
    <text evidence="2">Belongs to the centrin family.</text>
</comment>